<evidence type="ECO:0000313" key="3">
    <source>
        <dbReference type="Proteomes" id="UP001243989"/>
    </source>
</evidence>
<evidence type="ECO:0000256" key="1">
    <source>
        <dbReference type="SAM" id="SignalP"/>
    </source>
</evidence>
<protein>
    <submittedName>
        <fullName evidence="2">Uncharacterized protein</fullName>
    </submittedName>
</protein>
<sequence>MWVRRKISSSNFSALSQPFLFFFLLEAFQAFVSMGRAVDCGCQCPPRCQDLKTDKESKLQDCSVLGGYPGLVTRIVISGNRWTAPLDSSLLCPSPVQGIEVQGSRALLKSGEPAWKVESSLKQWTRPLSPRRSEHKFGGL</sequence>
<keyword evidence="1" id="KW-0732">Signal</keyword>
<name>A0AAJ0EB46_9PEZI</name>
<feature type="chain" id="PRO_5042503716" evidence="1">
    <location>
        <begin position="31"/>
        <end position="140"/>
    </location>
</feature>
<dbReference type="AlphaFoldDB" id="A0AAJ0EB46"/>
<organism evidence="2 3">
    <name type="scientific">Colletotrichum phormii</name>
    <dbReference type="NCBI Taxonomy" id="359342"/>
    <lineage>
        <taxon>Eukaryota</taxon>
        <taxon>Fungi</taxon>
        <taxon>Dikarya</taxon>
        <taxon>Ascomycota</taxon>
        <taxon>Pezizomycotina</taxon>
        <taxon>Sordariomycetes</taxon>
        <taxon>Hypocreomycetidae</taxon>
        <taxon>Glomerellales</taxon>
        <taxon>Glomerellaceae</taxon>
        <taxon>Colletotrichum</taxon>
        <taxon>Colletotrichum acutatum species complex</taxon>
    </lineage>
</organism>
<comment type="caution">
    <text evidence="2">The sequence shown here is derived from an EMBL/GenBank/DDBJ whole genome shotgun (WGS) entry which is preliminary data.</text>
</comment>
<dbReference type="RefSeq" id="XP_060441824.1">
    <property type="nucleotide sequence ID" value="XM_060590964.1"/>
</dbReference>
<proteinExistence type="predicted"/>
<keyword evidence="3" id="KW-1185">Reference proteome</keyword>
<evidence type="ECO:0000313" key="2">
    <source>
        <dbReference type="EMBL" id="KAK1633217.1"/>
    </source>
</evidence>
<gene>
    <name evidence="2" type="ORF">BDP81DRAFT_434454</name>
</gene>
<accession>A0AAJ0EB46</accession>
<feature type="signal peptide" evidence="1">
    <location>
        <begin position="1"/>
        <end position="30"/>
    </location>
</feature>
<reference evidence="2" key="1">
    <citation type="submission" date="2021-06" db="EMBL/GenBank/DDBJ databases">
        <title>Comparative genomics, transcriptomics and evolutionary studies reveal genomic signatures of adaptation to plant cell wall in hemibiotrophic fungi.</title>
        <authorList>
            <consortium name="DOE Joint Genome Institute"/>
            <person name="Baroncelli R."/>
            <person name="Diaz J.F."/>
            <person name="Benocci T."/>
            <person name="Peng M."/>
            <person name="Battaglia E."/>
            <person name="Haridas S."/>
            <person name="Andreopoulos W."/>
            <person name="Labutti K."/>
            <person name="Pangilinan J."/>
            <person name="Floch G.L."/>
            <person name="Makela M.R."/>
            <person name="Henrissat B."/>
            <person name="Grigoriev I.V."/>
            <person name="Crouch J.A."/>
            <person name="De Vries R.P."/>
            <person name="Sukno S.A."/>
            <person name="Thon M.R."/>
        </authorList>
    </citation>
    <scope>NUCLEOTIDE SEQUENCE</scope>
    <source>
        <strain evidence="2">CBS 102054</strain>
    </source>
</reference>
<dbReference type="EMBL" id="JAHMHQ010000018">
    <property type="protein sequence ID" value="KAK1633217.1"/>
    <property type="molecule type" value="Genomic_DNA"/>
</dbReference>
<dbReference type="GeneID" id="85475826"/>
<dbReference type="Proteomes" id="UP001243989">
    <property type="component" value="Unassembled WGS sequence"/>
</dbReference>